<feature type="domain" description="Reverse transcriptase" evidence="2">
    <location>
        <begin position="392"/>
        <end position="651"/>
    </location>
</feature>
<dbReference type="InterPro" id="IPR043502">
    <property type="entry name" value="DNA/RNA_pol_sf"/>
</dbReference>
<comment type="caution">
    <text evidence="3">The sequence shown here is derived from an EMBL/GenBank/DDBJ whole genome shotgun (WGS) entry which is preliminary data.</text>
</comment>
<dbReference type="GO" id="GO:0003824">
    <property type="term" value="F:catalytic activity"/>
    <property type="evidence" value="ECO:0007669"/>
    <property type="project" value="InterPro"/>
</dbReference>
<dbReference type="SUPFAM" id="SSF56219">
    <property type="entry name" value="DNase I-like"/>
    <property type="match status" value="1"/>
</dbReference>
<dbReference type="AlphaFoldDB" id="A0A8T8SF35"/>
<name>A0A8T8SF35_9BASI</name>
<dbReference type="EMBL" id="LWDF02001436">
    <property type="protein sequence ID" value="KAE8238746.1"/>
    <property type="molecule type" value="Genomic_DNA"/>
</dbReference>
<dbReference type="InterPro" id="IPR036691">
    <property type="entry name" value="Endo/exonu/phosph_ase_sf"/>
</dbReference>
<evidence type="ECO:0000259" key="2">
    <source>
        <dbReference type="PROSITE" id="PS50878"/>
    </source>
</evidence>
<dbReference type="PANTHER" id="PTHR33481:SF1">
    <property type="entry name" value="ENDONUCLEASE_EXONUCLEASE_PHOSPHATASE DOMAIN-CONTAINING PROTEIN-RELATED"/>
    <property type="match status" value="1"/>
</dbReference>
<gene>
    <name evidence="3" type="ORF">A4X13_0g8396</name>
</gene>
<dbReference type="Proteomes" id="UP000077521">
    <property type="component" value="Unassembled WGS sequence"/>
</dbReference>
<reference evidence="3" key="2">
    <citation type="journal article" date="2019" name="IMA Fungus">
        <title>Genome sequencing and comparison of five Tilletia species to identify candidate genes for the detection of regulated species infecting wheat.</title>
        <authorList>
            <person name="Nguyen H.D.T."/>
            <person name="Sultana T."/>
            <person name="Kesanakurti P."/>
            <person name="Hambleton S."/>
        </authorList>
    </citation>
    <scope>NUCLEOTIDE SEQUENCE</scope>
    <source>
        <strain evidence="3">DAOMC 236416</strain>
    </source>
</reference>
<feature type="region of interest" description="Disordered" evidence="1">
    <location>
        <begin position="651"/>
        <end position="736"/>
    </location>
</feature>
<keyword evidence="4" id="KW-1185">Reference proteome</keyword>
<dbReference type="SUPFAM" id="SSF56672">
    <property type="entry name" value="DNA/RNA polymerases"/>
    <property type="match status" value="1"/>
</dbReference>
<accession>A0A8T8SF35</accession>
<evidence type="ECO:0000313" key="4">
    <source>
        <dbReference type="Proteomes" id="UP000077521"/>
    </source>
</evidence>
<dbReference type="Pfam" id="PF14529">
    <property type="entry name" value="Exo_endo_phos_2"/>
    <property type="match status" value="1"/>
</dbReference>
<protein>
    <recommendedName>
        <fullName evidence="2">Reverse transcriptase domain-containing protein</fullName>
    </recommendedName>
</protein>
<feature type="compositionally biased region" description="Low complexity" evidence="1">
    <location>
        <begin position="679"/>
        <end position="692"/>
    </location>
</feature>
<dbReference type="CDD" id="cd01650">
    <property type="entry name" value="RT_nLTR_like"/>
    <property type="match status" value="1"/>
</dbReference>
<dbReference type="PANTHER" id="PTHR33481">
    <property type="entry name" value="REVERSE TRANSCRIPTASE"/>
    <property type="match status" value="1"/>
</dbReference>
<evidence type="ECO:0000256" key="1">
    <source>
        <dbReference type="SAM" id="MobiDB-lite"/>
    </source>
</evidence>
<sequence>MGHGAKRRRDVAEGARTVTGSRWNEGEEAVLVAGDFNAHEANWATEDWNGRTNAAGRLLSEWMGAQGWELGLEAGTPTRGIGSERGGAALDLVFLSPALHRLGWLRECRVRQDLHVGADHEVIWTELEARPTCGDEHDGLGRLSERRTDVEILTAEFESMLPQFEASVAAAVEATDTADPAATDRLDEAAQALCSAMKASLETSTPRSSGKRGGYAWWTADCASAHARYRSARQQQQRAPRSARYQDRFSRCRSQFHKAVIKAKRSWARQKIEDLQGNDIFGAMRWSAGRRKYRSPPLMDGDGNVMVGAEEKSELLRRILLPAPAAANLPPLDLHLPHNTTSVDEPLTELEVERALFDQDPKKAPGPDDVGFLTLRRLWPLAKGSMVKLLATALRLGWHPSVFRQATLVALKKNGNRDPAQPRSYRLISLLPCLGKVLEKIVAQRLMFYARKYGWVPPEQFGGMPGCSTDDAALTLIHDVEAGWAKREQRTTSALAFDVKGAFDATHGERLVHLLYRLGCPLHLVRWVRSFLTARHAAIRLDGETSPMTPLNTGIPQGSPVSPILFIIFVSPLLRLFGPQSEDPVLRKLRVIGFIDDGLIYTSSLDIEQNCQHLAYGYRAAAAWAEEVGLTFDPNKRELIHFSPPFARLPPAPVPLPSCHRSGAEARTHGNQHMGGQRRGSAGSRGRSQQQQPVGGEDFRPKGQAMVETGPQEPAKTQVGARSCKGQRKRTCGLPC</sequence>
<proteinExistence type="predicted"/>
<feature type="compositionally biased region" description="Basic residues" evidence="1">
    <location>
        <begin position="725"/>
        <end position="736"/>
    </location>
</feature>
<dbReference type="Pfam" id="PF00078">
    <property type="entry name" value="RVT_1"/>
    <property type="match status" value="1"/>
</dbReference>
<evidence type="ECO:0000313" key="3">
    <source>
        <dbReference type="EMBL" id="KAE8238746.1"/>
    </source>
</evidence>
<dbReference type="InterPro" id="IPR000477">
    <property type="entry name" value="RT_dom"/>
</dbReference>
<organism evidence="3 4">
    <name type="scientific">Tilletia indica</name>
    <dbReference type="NCBI Taxonomy" id="43049"/>
    <lineage>
        <taxon>Eukaryota</taxon>
        <taxon>Fungi</taxon>
        <taxon>Dikarya</taxon>
        <taxon>Basidiomycota</taxon>
        <taxon>Ustilaginomycotina</taxon>
        <taxon>Exobasidiomycetes</taxon>
        <taxon>Tilletiales</taxon>
        <taxon>Tilletiaceae</taxon>
        <taxon>Tilletia</taxon>
    </lineage>
</organism>
<dbReference type="Gene3D" id="3.60.10.10">
    <property type="entry name" value="Endonuclease/exonuclease/phosphatase"/>
    <property type="match status" value="1"/>
</dbReference>
<dbReference type="PROSITE" id="PS50878">
    <property type="entry name" value="RT_POL"/>
    <property type="match status" value="1"/>
</dbReference>
<dbReference type="InterPro" id="IPR005135">
    <property type="entry name" value="Endo/exonuclease/phosphatase"/>
</dbReference>
<reference evidence="3" key="1">
    <citation type="submission" date="2016-04" db="EMBL/GenBank/DDBJ databases">
        <authorList>
            <person name="Nguyen H.D."/>
            <person name="Samba Siva P."/>
            <person name="Cullis J."/>
            <person name="Levesque C.A."/>
            <person name="Hambleton S."/>
        </authorList>
    </citation>
    <scope>NUCLEOTIDE SEQUENCE</scope>
    <source>
        <strain evidence="3">DAOMC 236416</strain>
    </source>
</reference>